<feature type="domain" description="YprB ribonuclease H-like" evidence="1">
    <location>
        <begin position="20"/>
        <end position="138"/>
    </location>
</feature>
<dbReference type="Pfam" id="PF13482">
    <property type="entry name" value="RNase_H_2"/>
    <property type="match status" value="1"/>
</dbReference>
<protein>
    <recommendedName>
        <fullName evidence="1">YprB ribonuclease H-like domain-containing protein</fullName>
    </recommendedName>
</protein>
<dbReference type="EMBL" id="LAZR01016581">
    <property type="protein sequence ID" value="KKM03885.1"/>
    <property type="molecule type" value="Genomic_DNA"/>
</dbReference>
<dbReference type="AlphaFoldDB" id="A0A0F9GYM1"/>
<feature type="non-terminal residue" evidence="2">
    <location>
        <position position="1"/>
    </location>
</feature>
<gene>
    <name evidence="2" type="ORF">LCGC14_1769890</name>
</gene>
<dbReference type="InterPro" id="IPR038720">
    <property type="entry name" value="YprB_RNase_H-like_dom"/>
</dbReference>
<reference evidence="2" key="1">
    <citation type="journal article" date="2015" name="Nature">
        <title>Complex archaea that bridge the gap between prokaryotes and eukaryotes.</title>
        <authorList>
            <person name="Spang A."/>
            <person name="Saw J.H."/>
            <person name="Jorgensen S.L."/>
            <person name="Zaremba-Niedzwiedzka K."/>
            <person name="Martijn J."/>
            <person name="Lind A.E."/>
            <person name="van Eijk R."/>
            <person name="Schleper C."/>
            <person name="Guy L."/>
            <person name="Ettema T.J."/>
        </authorList>
    </citation>
    <scope>NUCLEOTIDE SEQUENCE</scope>
</reference>
<dbReference type="GO" id="GO:0003676">
    <property type="term" value="F:nucleic acid binding"/>
    <property type="evidence" value="ECO:0007669"/>
    <property type="project" value="InterPro"/>
</dbReference>
<dbReference type="InterPro" id="IPR012337">
    <property type="entry name" value="RNaseH-like_sf"/>
</dbReference>
<sequence length="156" mass="18187">YKGETVDWVAKTEPGSLMDDKDIAVQMRDYLEDLDYVCTYYGTGFDIPYLNTRLLIHNERPLAKLRHVDLYYVARTHLKLHSNRLDVVAESLFGESEKTRVVGPIWTRAMQGSEEDMAYIVEHCEKDVKVLEDVFETLRGFVNLSVKRWRKFGGSY</sequence>
<proteinExistence type="predicted"/>
<dbReference type="InterPro" id="IPR036397">
    <property type="entry name" value="RNaseH_sf"/>
</dbReference>
<dbReference type="Gene3D" id="3.30.420.10">
    <property type="entry name" value="Ribonuclease H-like superfamily/Ribonuclease H"/>
    <property type="match status" value="1"/>
</dbReference>
<dbReference type="SUPFAM" id="SSF53098">
    <property type="entry name" value="Ribonuclease H-like"/>
    <property type="match status" value="1"/>
</dbReference>
<organism evidence="2">
    <name type="scientific">marine sediment metagenome</name>
    <dbReference type="NCBI Taxonomy" id="412755"/>
    <lineage>
        <taxon>unclassified sequences</taxon>
        <taxon>metagenomes</taxon>
        <taxon>ecological metagenomes</taxon>
    </lineage>
</organism>
<evidence type="ECO:0000259" key="1">
    <source>
        <dbReference type="Pfam" id="PF13482"/>
    </source>
</evidence>
<accession>A0A0F9GYM1</accession>
<evidence type="ECO:0000313" key="2">
    <source>
        <dbReference type="EMBL" id="KKM03885.1"/>
    </source>
</evidence>
<comment type="caution">
    <text evidence="2">The sequence shown here is derived from an EMBL/GenBank/DDBJ whole genome shotgun (WGS) entry which is preliminary data.</text>
</comment>
<name>A0A0F9GYM1_9ZZZZ</name>